<dbReference type="Proteomes" id="UP000095759">
    <property type="component" value="Unassembled WGS sequence"/>
</dbReference>
<evidence type="ECO:0000313" key="3">
    <source>
        <dbReference type="Proteomes" id="UP000095759"/>
    </source>
</evidence>
<keyword evidence="1" id="KW-0472">Membrane</keyword>
<dbReference type="STRING" id="285458.BGM19_29685"/>
<comment type="caution">
    <text evidence="2">The sequence shown here is derived from an EMBL/GenBank/DDBJ whole genome shotgun (WGS) entry which is preliminary data.</text>
</comment>
<keyword evidence="1" id="KW-0812">Transmembrane</keyword>
<keyword evidence="3" id="KW-1185">Reference proteome</keyword>
<protein>
    <submittedName>
        <fullName evidence="2">Uncharacterized protein</fullName>
    </submittedName>
</protein>
<dbReference type="EMBL" id="MEHJ01000001">
    <property type="protein sequence ID" value="OEJ24350.1"/>
    <property type="molecule type" value="Genomic_DNA"/>
</dbReference>
<keyword evidence="1" id="KW-1133">Transmembrane helix</keyword>
<accession>A0A1E5P471</accession>
<reference evidence="2 3" key="1">
    <citation type="submission" date="2016-08" db="EMBL/GenBank/DDBJ databases">
        <title>Complete genome sequence of Streptomyces agglomeratus strain 6-3-2, a novel anti-MRSA actinomycete isolated from Wuli of Tebit, China.</title>
        <authorList>
            <person name="Chen X."/>
        </authorList>
    </citation>
    <scope>NUCLEOTIDE SEQUENCE [LARGE SCALE GENOMIC DNA]</scope>
    <source>
        <strain evidence="2 3">6-3-2</strain>
    </source>
</reference>
<dbReference type="RefSeq" id="WP_069926227.1">
    <property type="nucleotide sequence ID" value="NZ_MEHI01000001.1"/>
</dbReference>
<name>A0A1E5P471_9ACTN</name>
<organism evidence="2 3">
    <name type="scientific">Streptomyces agglomeratus</name>
    <dbReference type="NCBI Taxonomy" id="285458"/>
    <lineage>
        <taxon>Bacteria</taxon>
        <taxon>Bacillati</taxon>
        <taxon>Actinomycetota</taxon>
        <taxon>Actinomycetes</taxon>
        <taxon>Kitasatosporales</taxon>
        <taxon>Streptomycetaceae</taxon>
        <taxon>Streptomyces</taxon>
    </lineage>
</organism>
<gene>
    <name evidence="2" type="ORF">AS594_07420</name>
</gene>
<evidence type="ECO:0000256" key="1">
    <source>
        <dbReference type="SAM" id="Phobius"/>
    </source>
</evidence>
<sequence length="70" mass="7763">MKKILEVAGFVLFVAGASGLVHEVTGWMPKFFGFLQLLPFLRGHEIYMNIVLAVVGVALMAASDRFPRRV</sequence>
<feature type="transmembrane region" description="Helical" evidence="1">
    <location>
        <begin position="46"/>
        <end position="63"/>
    </location>
</feature>
<dbReference type="OrthoDB" id="4319383at2"/>
<evidence type="ECO:0000313" key="2">
    <source>
        <dbReference type="EMBL" id="OEJ24350.1"/>
    </source>
</evidence>
<proteinExistence type="predicted"/>
<dbReference type="AlphaFoldDB" id="A0A1E5P471"/>